<reference evidence="2 3" key="1">
    <citation type="submission" date="2020-08" db="EMBL/GenBank/DDBJ databases">
        <title>Sequencing the genomes of 1000 actinobacteria strains.</title>
        <authorList>
            <person name="Klenk H.-P."/>
        </authorList>
    </citation>
    <scope>NUCLEOTIDE SEQUENCE [LARGE SCALE GENOMIC DNA]</scope>
    <source>
        <strain evidence="2 3">DSM 45272</strain>
    </source>
</reference>
<keyword evidence="1" id="KW-0472">Membrane</keyword>
<name>A0A841B3D8_9PSEU</name>
<evidence type="ECO:0000313" key="3">
    <source>
        <dbReference type="Proteomes" id="UP000580861"/>
    </source>
</evidence>
<proteinExistence type="predicted"/>
<dbReference type="EMBL" id="JACHMX010000001">
    <property type="protein sequence ID" value="MBB5853837.1"/>
    <property type="molecule type" value="Genomic_DNA"/>
</dbReference>
<dbReference type="AlphaFoldDB" id="A0A841B3D8"/>
<organism evidence="2 3">
    <name type="scientific">Amycolatopsis umgeniensis</name>
    <dbReference type="NCBI Taxonomy" id="336628"/>
    <lineage>
        <taxon>Bacteria</taxon>
        <taxon>Bacillati</taxon>
        <taxon>Actinomycetota</taxon>
        <taxon>Actinomycetes</taxon>
        <taxon>Pseudonocardiales</taxon>
        <taxon>Pseudonocardiaceae</taxon>
        <taxon>Amycolatopsis</taxon>
    </lineage>
</organism>
<gene>
    <name evidence="2" type="ORF">HDA45_003924</name>
</gene>
<protein>
    <submittedName>
        <fullName evidence="2">Uncharacterized protein</fullName>
    </submittedName>
</protein>
<feature type="transmembrane region" description="Helical" evidence="1">
    <location>
        <begin position="145"/>
        <end position="163"/>
    </location>
</feature>
<comment type="caution">
    <text evidence="2">The sequence shown here is derived from an EMBL/GenBank/DDBJ whole genome shotgun (WGS) entry which is preliminary data.</text>
</comment>
<keyword evidence="3" id="KW-1185">Reference proteome</keyword>
<feature type="transmembrane region" description="Helical" evidence="1">
    <location>
        <begin position="12"/>
        <end position="37"/>
    </location>
</feature>
<evidence type="ECO:0000313" key="2">
    <source>
        <dbReference type="EMBL" id="MBB5853837.1"/>
    </source>
</evidence>
<dbReference type="RefSeq" id="WP_343072109.1">
    <property type="nucleotide sequence ID" value="NZ_JACHMX010000001.1"/>
</dbReference>
<evidence type="ECO:0000256" key="1">
    <source>
        <dbReference type="SAM" id="Phobius"/>
    </source>
</evidence>
<accession>A0A841B3D8</accession>
<sequence length="174" mass="18471">MRRKSSDSTAAALLTLVAGAVLLPLLMVGAIFLIIGLNAGSGPGPYTVLFAKAGDECERIGQYLDASTGEPLSCSGPGGFRTSSLDFPGFSREQNDEVRRWLTTLLRDGELSLFDQRAIQGKVEGIAAELPPGTRVERESGTTRIWIGAGLTGAGLLLGSGFARQWLQNRRSGF</sequence>
<dbReference type="Proteomes" id="UP000580861">
    <property type="component" value="Unassembled WGS sequence"/>
</dbReference>
<keyword evidence="1" id="KW-1133">Transmembrane helix</keyword>
<keyword evidence="1" id="KW-0812">Transmembrane</keyword>